<dbReference type="InterPro" id="IPR002885">
    <property type="entry name" value="PPR_rpt"/>
</dbReference>
<feature type="repeat" description="PPR" evidence="3">
    <location>
        <begin position="180"/>
        <end position="214"/>
    </location>
</feature>
<reference evidence="4" key="1">
    <citation type="submission" date="2021-03" db="EMBL/GenBank/DDBJ databases">
        <authorList>
            <consortium name="Genoscope - CEA"/>
            <person name="William W."/>
        </authorList>
    </citation>
    <scope>NUCLEOTIDE SEQUENCE</scope>
    <source>
        <strain evidence="4">Doubled-haploid Pahang</strain>
    </source>
</reference>
<dbReference type="GO" id="GO:0003729">
    <property type="term" value="F:mRNA binding"/>
    <property type="evidence" value="ECO:0007669"/>
    <property type="project" value="UniProtKB-ARBA"/>
</dbReference>
<evidence type="ECO:0000256" key="3">
    <source>
        <dbReference type="PROSITE-ProRule" id="PRU00708"/>
    </source>
</evidence>
<evidence type="ECO:0000256" key="1">
    <source>
        <dbReference type="ARBA" id="ARBA00007626"/>
    </source>
</evidence>
<comment type="similarity">
    <text evidence="1">Belongs to the PPR family. P subfamily.</text>
</comment>
<dbReference type="InterPro" id="IPR011990">
    <property type="entry name" value="TPR-like_helical_dom_sf"/>
</dbReference>
<evidence type="ECO:0000313" key="4">
    <source>
        <dbReference type="EMBL" id="CAG1838622.1"/>
    </source>
</evidence>
<dbReference type="Pfam" id="PF13041">
    <property type="entry name" value="PPR_2"/>
    <property type="match status" value="1"/>
</dbReference>
<dbReference type="FunFam" id="1.25.40.10:FF:000516">
    <property type="entry name" value="Pentatricopeptide repeat-containing protein"/>
    <property type="match status" value="1"/>
</dbReference>
<dbReference type="NCBIfam" id="TIGR00756">
    <property type="entry name" value="PPR"/>
    <property type="match status" value="3"/>
</dbReference>
<dbReference type="SUPFAM" id="SSF48452">
    <property type="entry name" value="TPR-like"/>
    <property type="match status" value="2"/>
</dbReference>
<protein>
    <submittedName>
        <fullName evidence="4">(wild Malaysian banana) hypothetical protein</fullName>
    </submittedName>
</protein>
<dbReference type="EMBL" id="HG996470">
    <property type="protein sequence ID" value="CAG1838622.1"/>
    <property type="molecule type" value="Genomic_DNA"/>
</dbReference>
<keyword evidence="2" id="KW-0677">Repeat</keyword>
<feature type="repeat" description="PPR" evidence="3">
    <location>
        <begin position="391"/>
        <end position="425"/>
    </location>
</feature>
<dbReference type="Pfam" id="PF01535">
    <property type="entry name" value="PPR"/>
    <property type="match status" value="4"/>
</dbReference>
<sequence>MLLRSGISPCSLPFQALPISSSSSLSSSASYSKVTLGFHQNVAVLQSERRPGYPILCSISQVHSYGTVDYERRPVLKWNSLYRRISTMEDPSLGSGIVLDRWEAEERRLSKWDLCRVAKELRKFRRHKLSLEVYNWMAAQGDRFTLTSSDMAIQLDLIAKVHGISHAEDHFSNLPDNLKDKRTYGALLNVYGQAKIEDKAEAIMETMKSKGYASDALPFNVMMTLYMNVEEHEKVGMLINEMKEKNVTFDIYTYNIWITNCASMEDVEEMERVVGEMTSDSNINANWTTYTTLATMYTRLGNFEKAESCLKDAEIRMTGRDRTPFNYLIGLYGNIGKREEVYRIWNWYKSSFPSILNLGYQSMLSSLIRLGDMDGAEVIYEEWLSSTSSYDPRICNILMSSYVKEGLVGKAKDVLDGFLEKGGKPKPNTWEFLAEGYTKEKRLSEALLCIKAAASSEGVHRWRPRPTNITNLLELCKEKNDMDSLDMLMDLLRSRGLENLYMTPMVTHD</sequence>
<gene>
    <name evidence="4" type="ORF">GSMUA_267990.1</name>
</gene>
<accession>A0A8D6ZY72</accession>
<dbReference type="FunFam" id="1.25.40.10:FF:000253">
    <property type="entry name" value="Pentatricopeptide repeat-containing protein"/>
    <property type="match status" value="1"/>
</dbReference>
<evidence type="ECO:0000256" key="2">
    <source>
        <dbReference type="ARBA" id="ARBA00022737"/>
    </source>
</evidence>
<dbReference type="PANTHER" id="PTHR45717:SF3">
    <property type="entry name" value="OS04G0544400 PROTEIN"/>
    <property type="match status" value="1"/>
</dbReference>
<proteinExistence type="inferred from homology"/>
<dbReference type="Gene3D" id="1.25.40.10">
    <property type="entry name" value="Tetratricopeptide repeat domain"/>
    <property type="match status" value="3"/>
</dbReference>
<dbReference type="PANTHER" id="PTHR45717">
    <property type="entry name" value="OS12G0527900 PROTEIN"/>
    <property type="match status" value="1"/>
</dbReference>
<dbReference type="AlphaFoldDB" id="A0A8D6ZY72"/>
<dbReference type="PROSITE" id="PS51375">
    <property type="entry name" value="PPR"/>
    <property type="match status" value="2"/>
</dbReference>
<name>A0A8D6ZY72_MUSAM</name>
<organism evidence="4">
    <name type="scientific">Musa acuminata subsp. malaccensis</name>
    <name type="common">Wild banana</name>
    <name type="synonym">Musa malaccensis</name>
    <dbReference type="NCBI Taxonomy" id="214687"/>
    <lineage>
        <taxon>Eukaryota</taxon>
        <taxon>Viridiplantae</taxon>
        <taxon>Streptophyta</taxon>
        <taxon>Embryophyta</taxon>
        <taxon>Tracheophyta</taxon>
        <taxon>Spermatophyta</taxon>
        <taxon>Magnoliopsida</taxon>
        <taxon>Liliopsida</taxon>
        <taxon>Zingiberales</taxon>
        <taxon>Musaceae</taxon>
        <taxon>Musa</taxon>
    </lineage>
</organism>